<feature type="region of interest" description="Disordered" evidence="1">
    <location>
        <begin position="59"/>
        <end position="79"/>
    </location>
</feature>
<evidence type="ECO:0000256" key="2">
    <source>
        <dbReference type="SAM" id="Phobius"/>
    </source>
</evidence>
<keyword evidence="2" id="KW-0812">Transmembrane</keyword>
<feature type="transmembrane region" description="Helical" evidence="2">
    <location>
        <begin position="740"/>
        <end position="762"/>
    </location>
</feature>
<feature type="transmembrane region" description="Helical" evidence="2">
    <location>
        <begin position="613"/>
        <end position="632"/>
    </location>
</feature>
<keyword evidence="4" id="KW-1185">Reference proteome</keyword>
<feature type="transmembrane region" description="Helical" evidence="2">
    <location>
        <begin position="201"/>
        <end position="222"/>
    </location>
</feature>
<feature type="transmembrane region" description="Helical" evidence="2">
    <location>
        <begin position="328"/>
        <end position="349"/>
    </location>
</feature>
<feature type="transmembrane region" description="Helical" evidence="2">
    <location>
        <begin position="863"/>
        <end position="883"/>
    </location>
</feature>
<evidence type="ECO:0000313" key="4">
    <source>
        <dbReference type="Proteomes" id="UP000219353"/>
    </source>
</evidence>
<name>A0A285J1T8_9GAMM</name>
<feature type="transmembrane region" description="Helical" evidence="2">
    <location>
        <begin position="673"/>
        <end position="691"/>
    </location>
</feature>
<proteinExistence type="predicted"/>
<keyword evidence="2" id="KW-0472">Membrane</keyword>
<feature type="transmembrane region" description="Helical" evidence="2">
    <location>
        <begin position="394"/>
        <end position="409"/>
    </location>
</feature>
<protein>
    <submittedName>
        <fullName evidence="3">Uncharacterized membrane protein</fullName>
    </submittedName>
</protein>
<dbReference type="EMBL" id="OBEB01000005">
    <property type="protein sequence ID" value="SNY54172.1"/>
    <property type="molecule type" value="Genomic_DNA"/>
</dbReference>
<dbReference type="OrthoDB" id="5422830at2"/>
<feature type="transmembrane region" description="Helical" evidence="2">
    <location>
        <begin position="228"/>
        <end position="247"/>
    </location>
</feature>
<feature type="transmembrane region" description="Helical" evidence="2">
    <location>
        <begin position="168"/>
        <end position="189"/>
    </location>
</feature>
<organism evidence="3 4">
    <name type="scientific">Arsukibacterium tuosuense</name>
    <dbReference type="NCBI Taxonomy" id="1323745"/>
    <lineage>
        <taxon>Bacteria</taxon>
        <taxon>Pseudomonadati</taxon>
        <taxon>Pseudomonadota</taxon>
        <taxon>Gammaproteobacteria</taxon>
        <taxon>Chromatiales</taxon>
        <taxon>Chromatiaceae</taxon>
        <taxon>Arsukibacterium</taxon>
    </lineage>
</organism>
<feature type="transmembrane region" description="Helical" evidence="2">
    <location>
        <begin position="473"/>
        <end position="492"/>
    </location>
</feature>
<feature type="transmembrane region" description="Helical" evidence="2">
    <location>
        <begin position="836"/>
        <end position="857"/>
    </location>
</feature>
<evidence type="ECO:0000313" key="3">
    <source>
        <dbReference type="EMBL" id="SNY54172.1"/>
    </source>
</evidence>
<dbReference type="RefSeq" id="WP_097111809.1">
    <property type="nucleotide sequence ID" value="NZ_OBEB01000005.1"/>
</dbReference>
<dbReference type="Pfam" id="PF10101">
    <property type="entry name" value="DUF2339"/>
    <property type="match status" value="1"/>
</dbReference>
<dbReference type="AlphaFoldDB" id="A0A285J1T8"/>
<accession>A0A285J1T8</accession>
<reference evidence="4" key="1">
    <citation type="submission" date="2017-09" db="EMBL/GenBank/DDBJ databases">
        <authorList>
            <person name="Varghese N."/>
            <person name="Submissions S."/>
        </authorList>
    </citation>
    <scope>NUCLEOTIDE SEQUENCE [LARGE SCALE GENOMIC DNA]</scope>
    <source>
        <strain evidence="4">CGMCC 1.12461</strain>
    </source>
</reference>
<feature type="transmembrane region" description="Helical" evidence="2">
    <location>
        <begin position="6"/>
        <end position="27"/>
    </location>
</feature>
<feature type="transmembrane region" description="Helical" evidence="2">
    <location>
        <begin position="504"/>
        <end position="523"/>
    </location>
</feature>
<feature type="transmembrane region" description="Helical" evidence="2">
    <location>
        <begin position="254"/>
        <end position="270"/>
    </location>
</feature>
<dbReference type="InterPro" id="IPR019286">
    <property type="entry name" value="DUF2339_TM"/>
</dbReference>
<keyword evidence="2" id="KW-1133">Transmembrane helix</keyword>
<feature type="transmembrane region" description="Helical" evidence="2">
    <location>
        <begin position="370"/>
        <end position="388"/>
    </location>
</feature>
<dbReference type="PANTHER" id="PTHR38434:SF1">
    <property type="entry name" value="BLL2549 PROTEIN"/>
    <property type="match status" value="1"/>
</dbReference>
<dbReference type="PIRSF" id="PIRSF035905">
    <property type="entry name" value="UCP035905_mp"/>
    <property type="match status" value="1"/>
</dbReference>
<dbReference type="Proteomes" id="UP000219353">
    <property type="component" value="Unassembled WGS sequence"/>
</dbReference>
<feature type="transmembrane region" description="Helical" evidence="2">
    <location>
        <begin position="811"/>
        <end position="829"/>
    </location>
</feature>
<feature type="transmembrane region" description="Helical" evidence="2">
    <location>
        <begin position="276"/>
        <end position="294"/>
    </location>
</feature>
<feature type="transmembrane region" description="Helical" evidence="2">
    <location>
        <begin position="446"/>
        <end position="466"/>
    </location>
</feature>
<sequence>MFSVMAVLVVLLVLIGSVCGIIALVQLSGLRQQLAMLAVQLQRLQPASQHKATQITQAVLTSDPKTPDPKIPSSDISEEASANKPVFAAASAETSAMEFIAPLNVNLSATANIDMAGSQAQPAGTNWLGWLERQLIDRGMVWLGGVALAFGGVFLVRHSLDAGWFSPVLRIGSGVVMGLILLAASEWLHRKRLFSQALDNYIPAALASAGFITLYAALLMAYQFYQLLPAGLTFGLLAVVAVSASWFSLRQGPILAVIGIVGAYAVPLLVNTGSNNLVALLLYIGAVTTSSVLVEQRVRRAWLWYLPMAAHCLWLLVAISSSKVSQVWLLWLALIVSMALLVWLPRIGWRGRRMQWASVPIATWWPPLREHGLGLVILLLSLFCLWQFNNLTSYLAVTGLIVLLYLMAATDGRSELWLWLAGAVALCWLVLNPIDSAESLQWLSGPLLQIQLLLALMCMPLLMRFWLVSRFHWSAALAVLPVLLLGLSYNLADNTIQQQLQSGWMLYAALLVIMQALLARALTSSGRLPALAFIHSAGANFALTFCFTLYLQAAALTVAIAAQLVLMSLLSFKAKLPLPTWLVKGLVAIVLLRLTLAPLLGSYEGITMLGLHWSLLVYPITLGCLAAGWWLWRGSALQAVLEGACLHVLAVFITVQTQYWLNAEQLNFSQLNFTTMAVHSFNWLLLAVVYQWRSYRAAGLQRLYRLACGALLLLAGLFQLQLNTSLNPFFSQQPLGSLPVFNVMLLLWGLPALLCMLLARLGGAQQRANIYRPAGYYLATALLLLYLLGSVRHFWQGQSINLSLATSNAEHYSYSVIFLLLALLTVVIAELKQWPLLRKAGFALLLLVVCKVFIFDLNELSGLLRAASFIGLGLSLVLLSALFQRLQQRTKGNPPPAKEQTTDPGLVS</sequence>
<feature type="transmembrane region" description="Helical" evidence="2">
    <location>
        <begin position="703"/>
        <end position="720"/>
    </location>
</feature>
<feature type="transmembrane region" description="Helical" evidence="2">
    <location>
        <begin position="581"/>
        <end position="601"/>
    </location>
</feature>
<gene>
    <name evidence="3" type="ORF">SAMN06297280_2588</name>
</gene>
<evidence type="ECO:0000256" key="1">
    <source>
        <dbReference type="SAM" id="MobiDB-lite"/>
    </source>
</evidence>
<feature type="transmembrane region" description="Helical" evidence="2">
    <location>
        <begin position="774"/>
        <end position="791"/>
    </location>
</feature>
<dbReference type="InterPro" id="IPR014600">
    <property type="entry name" value="UCP035905_mem"/>
</dbReference>
<feature type="transmembrane region" description="Helical" evidence="2">
    <location>
        <begin position="139"/>
        <end position="156"/>
    </location>
</feature>
<dbReference type="PANTHER" id="PTHR38434">
    <property type="entry name" value="BLL2549 PROTEIN"/>
    <property type="match status" value="1"/>
</dbReference>
<feature type="transmembrane region" description="Helical" evidence="2">
    <location>
        <begin position="416"/>
        <end position="434"/>
    </location>
</feature>
<feature type="transmembrane region" description="Helical" evidence="2">
    <location>
        <begin position="301"/>
        <end position="322"/>
    </location>
</feature>
<feature type="region of interest" description="Disordered" evidence="1">
    <location>
        <begin position="889"/>
        <end position="908"/>
    </location>
</feature>